<comment type="caution">
    <text evidence="1">The sequence shown here is derived from an EMBL/GenBank/DDBJ whole genome shotgun (WGS) entry which is preliminary data.</text>
</comment>
<protein>
    <submittedName>
        <fullName evidence="1">Uncharacterized protein</fullName>
    </submittedName>
</protein>
<dbReference type="OrthoDB" id="7375890at2"/>
<sequence>MTHASTAPFVSIGQILAEKVLPPLHRAQKLPLRVSCLGTISYAGATDADCRDRTIPLGDAASPEDAMTFAAMRVARNDILIGPDDTLHFRPRLIVVQDNALGLVLAGDIRAGVILWQHPVASDREACRIVAEASRIRGLAFAASGRGDHGSARDLRYQASRLEARLVDPLWREIATDLLRLPQAA</sequence>
<dbReference type="EMBL" id="MDET01000045">
    <property type="protein sequence ID" value="OQM73873.1"/>
    <property type="molecule type" value="Genomic_DNA"/>
</dbReference>
<reference evidence="1 2" key="1">
    <citation type="journal article" date="2016" name="Int. J. Syst. Evol. Microbiol.">
        <title>Pseudaminobacter manganicus sp. nov., isolated from sludge of a manganese mine.</title>
        <authorList>
            <person name="Li J."/>
            <person name="Huang J."/>
            <person name="Liao S."/>
            <person name="Wang G."/>
        </authorList>
    </citation>
    <scope>NUCLEOTIDE SEQUENCE [LARGE SCALE GENOMIC DNA]</scope>
    <source>
        <strain evidence="1 2">JH-7</strain>
    </source>
</reference>
<dbReference type="RefSeq" id="WP_012561398.1">
    <property type="nucleotide sequence ID" value="NZ_MDET01000045.1"/>
</dbReference>
<dbReference type="STRING" id="1873176.BFN67_05915"/>
<dbReference type="Proteomes" id="UP000191905">
    <property type="component" value="Unassembled WGS sequence"/>
</dbReference>
<accession>A0A1V8RL89</accession>
<dbReference type="AlphaFoldDB" id="A0A1V8RL89"/>
<evidence type="ECO:0000313" key="1">
    <source>
        <dbReference type="EMBL" id="OQM73873.1"/>
    </source>
</evidence>
<name>A0A1V8RL89_9HYPH</name>
<proteinExistence type="predicted"/>
<gene>
    <name evidence="1" type="ORF">BFN67_05915</name>
</gene>
<organism evidence="1 2">
    <name type="scientific">Manganibacter manganicus</name>
    <dbReference type="NCBI Taxonomy" id="1873176"/>
    <lineage>
        <taxon>Bacteria</taxon>
        <taxon>Pseudomonadati</taxon>
        <taxon>Pseudomonadota</taxon>
        <taxon>Alphaproteobacteria</taxon>
        <taxon>Hyphomicrobiales</taxon>
        <taxon>Phyllobacteriaceae</taxon>
        <taxon>Manganibacter</taxon>
    </lineage>
</organism>
<evidence type="ECO:0000313" key="2">
    <source>
        <dbReference type="Proteomes" id="UP000191905"/>
    </source>
</evidence>
<keyword evidence="2" id="KW-1185">Reference proteome</keyword>